<reference evidence="1 2" key="1">
    <citation type="submission" date="2019-05" db="EMBL/GenBank/DDBJ databases">
        <authorList>
            <consortium name="Pathogen Informatics"/>
        </authorList>
    </citation>
    <scope>NUCLEOTIDE SEQUENCE [LARGE SCALE GENOMIC DNA]</scope>
    <source>
        <strain evidence="1 2">NCTC13032</strain>
    </source>
</reference>
<accession>A0A4V6JJQ9</accession>
<organism evidence="1 2">
    <name type="scientific">Leclercia adecarboxylata</name>
    <dbReference type="NCBI Taxonomy" id="83655"/>
    <lineage>
        <taxon>Bacteria</taxon>
        <taxon>Pseudomonadati</taxon>
        <taxon>Pseudomonadota</taxon>
        <taxon>Gammaproteobacteria</taxon>
        <taxon>Enterobacterales</taxon>
        <taxon>Enterobacteriaceae</taxon>
        <taxon>Leclercia</taxon>
    </lineage>
</organism>
<gene>
    <name evidence="1" type="ORF">NCTC13032_04912</name>
</gene>
<evidence type="ECO:0000313" key="1">
    <source>
        <dbReference type="EMBL" id="VTP71313.1"/>
    </source>
</evidence>
<dbReference type="EMBL" id="LR590464">
    <property type="protein sequence ID" value="VTP71313.1"/>
    <property type="molecule type" value="Genomic_DNA"/>
</dbReference>
<sequence>MMDTLSGIGIDYIFGNTIGEPQPLELLLNTSYFAIN</sequence>
<dbReference type="AlphaFoldDB" id="A0A4V6JJQ9"/>
<protein>
    <submittedName>
        <fullName evidence="1">Putative diguanylate cyclase</fullName>
    </submittedName>
</protein>
<proteinExistence type="predicted"/>
<dbReference type="Proteomes" id="UP000310719">
    <property type="component" value="Chromosome"/>
</dbReference>
<name>A0A4V6JJQ9_9ENTR</name>
<evidence type="ECO:0000313" key="2">
    <source>
        <dbReference type="Proteomes" id="UP000310719"/>
    </source>
</evidence>